<reference evidence="2" key="1">
    <citation type="journal article" date="2015" name="Genome Biol. Evol.">
        <title>Organellar Genomes of White Spruce (Picea glauca): Assembly and Annotation.</title>
        <authorList>
            <person name="Jackman S.D."/>
            <person name="Warren R.L."/>
            <person name="Gibb E.A."/>
            <person name="Vandervalk B.P."/>
            <person name="Mohamadi H."/>
            <person name="Chu J."/>
            <person name="Raymond A."/>
            <person name="Pleasance S."/>
            <person name="Coope R."/>
            <person name="Wildung M.R."/>
            <person name="Ritland C.E."/>
            <person name="Bousquet J."/>
            <person name="Jones S.J."/>
            <person name="Bohlmann J."/>
            <person name="Birol I."/>
        </authorList>
    </citation>
    <scope>NUCLEOTIDE SEQUENCE [LARGE SCALE GENOMIC DNA]</scope>
    <source>
        <tissue evidence="2">Flushing bud</tissue>
    </source>
</reference>
<feature type="transmembrane region" description="Helical" evidence="1">
    <location>
        <begin position="106"/>
        <end position="124"/>
    </location>
</feature>
<keyword evidence="1" id="KW-0812">Transmembrane</keyword>
<keyword evidence="1" id="KW-1133">Transmembrane helix</keyword>
<sequence length="130" mass="14784">MGEQVVNLVPLWGELFYISPLRVRAIGRRISWNALPQKMFSMQVNQLKSPIGFLTRPPLISEFYMPQPSVSAGNRGTSTIELFGTGFQILLMNEDSIPRKTFTMPTYLILFTVLYQLGTHLAFYRPSLLA</sequence>
<proteinExistence type="predicted"/>
<evidence type="ECO:0000256" key="1">
    <source>
        <dbReference type="SAM" id="Phobius"/>
    </source>
</evidence>
<keyword evidence="2" id="KW-0496">Mitochondrion</keyword>
<geneLocation type="mitochondrion" evidence="2"/>
<gene>
    <name evidence="2" type="ORF">ABT39_MTgene23</name>
</gene>
<protein>
    <submittedName>
        <fullName evidence="2">Uncharacterized protein</fullName>
    </submittedName>
</protein>
<organism evidence="2">
    <name type="scientific">Picea glauca</name>
    <name type="common">White spruce</name>
    <name type="synonym">Pinus glauca</name>
    <dbReference type="NCBI Taxonomy" id="3330"/>
    <lineage>
        <taxon>Eukaryota</taxon>
        <taxon>Viridiplantae</taxon>
        <taxon>Streptophyta</taxon>
        <taxon>Embryophyta</taxon>
        <taxon>Tracheophyta</taxon>
        <taxon>Spermatophyta</taxon>
        <taxon>Pinopsida</taxon>
        <taxon>Pinidae</taxon>
        <taxon>Conifers I</taxon>
        <taxon>Pinales</taxon>
        <taxon>Pinaceae</taxon>
        <taxon>Picea</taxon>
    </lineage>
</organism>
<dbReference type="EMBL" id="LKAM01000001">
    <property type="protein sequence ID" value="KUM50180.1"/>
    <property type="molecule type" value="Genomic_DNA"/>
</dbReference>
<name>A0A117NIN1_PICGL</name>
<evidence type="ECO:0000313" key="2">
    <source>
        <dbReference type="EMBL" id="KUM50180.1"/>
    </source>
</evidence>
<accession>A0A117NIN1</accession>
<dbReference type="AlphaFoldDB" id="A0A117NIN1"/>
<keyword evidence="1" id="KW-0472">Membrane</keyword>
<comment type="caution">
    <text evidence="2">The sequence shown here is derived from an EMBL/GenBank/DDBJ whole genome shotgun (WGS) entry which is preliminary data.</text>
</comment>